<dbReference type="EMBL" id="CP090145">
    <property type="protein sequence ID" value="UOX32329.1"/>
    <property type="molecule type" value="Genomic_DNA"/>
</dbReference>
<dbReference type="RefSeq" id="WP_045967904.1">
    <property type="nucleotide sequence ID" value="NZ_CP090145.1"/>
</dbReference>
<dbReference type="SUPFAM" id="SSF52540">
    <property type="entry name" value="P-loop containing nucleoside triphosphate hydrolases"/>
    <property type="match status" value="1"/>
</dbReference>
<reference evidence="2" key="1">
    <citation type="submission" date="2021-12" db="EMBL/GenBank/DDBJ databases">
        <authorList>
            <person name="Cha I.-T."/>
            <person name="Lee K.-E."/>
            <person name="Park S.-J."/>
        </authorList>
    </citation>
    <scope>NUCLEOTIDE SEQUENCE</scope>
    <source>
        <strain evidence="2">YSM-43</strain>
    </source>
</reference>
<dbReference type="Proteomes" id="UP000830454">
    <property type="component" value="Chromosome"/>
</dbReference>
<proteinExistence type="predicted"/>
<dbReference type="InterPro" id="IPR038727">
    <property type="entry name" value="NadR/Ttd14_AAA_dom"/>
</dbReference>
<feature type="domain" description="NadR/Ttd14 AAA" evidence="1">
    <location>
        <begin position="6"/>
        <end position="169"/>
    </location>
</feature>
<protein>
    <submittedName>
        <fullName evidence="2">ATP-binding protein</fullName>
    </submittedName>
</protein>
<dbReference type="Gene3D" id="3.40.50.300">
    <property type="entry name" value="P-loop containing nucleotide triphosphate hydrolases"/>
    <property type="match status" value="1"/>
</dbReference>
<gene>
    <name evidence="2" type="ORF">LXD69_09720</name>
</gene>
<reference evidence="2" key="2">
    <citation type="submission" date="2022-04" db="EMBL/GenBank/DDBJ databases">
        <title>Complete Genome Sequence of Flavobacterium sediminilitoris YSM-43, Isolated from a Tidal Sediment.</title>
        <authorList>
            <person name="Lee P.A."/>
        </authorList>
    </citation>
    <scope>NUCLEOTIDE SEQUENCE</scope>
    <source>
        <strain evidence="2">YSM-43</strain>
    </source>
</reference>
<name>A0ABY4HKE4_9FLAO</name>
<sequence>MNKEIIVLIGGPSSGKTTLINALIEKGHICYPEISRDVIKEAQKQGIEQLFLEKPLLFSELLLEGRIKQFNQAIKEEENTIFIDRGLPDVLAYMHYIGDSYPESFHKACAEHKYTKVFLLPPWKEIYVSDTERYETYEQATLLHKHLKETYTSFGYDLIEVPKGSVETRVDFVMKHISK</sequence>
<accession>A0ABY4HKE4</accession>
<organism evidence="2 3">
    <name type="scientific">Flavobacterium sediminilitoris</name>
    <dbReference type="NCBI Taxonomy" id="2024526"/>
    <lineage>
        <taxon>Bacteria</taxon>
        <taxon>Pseudomonadati</taxon>
        <taxon>Bacteroidota</taxon>
        <taxon>Flavobacteriia</taxon>
        <taxon>Flavobacteriales</taxon>
        <taxon>Flavobacteriaceae</taxon>
        <taxon>Flavobacterium</taxon>
    </lineage>
</organism>
<dbReference type="Pfam" id="PF13521">
    <property type="entry name" value="AAA_28"/>
    <property type="match status" value="1"/>
</dbReference>
<keyword evidence="3" id="KW-1185">Reference proteome</keyword>
<evidence type="ECO:0000313" key="3">
    <source>
        <dbReference type="Proteomes" id="UP000830454"/>
    </source>
</evidence>
<keyword evidence="2" id="KW-0547">Nucleotide-binding</keyword>
<dbReference type="GO" id="GO:0005524">
    <property type="term" value="F:ATP binding"/>
    <property type="evidence" value="ECO:0007669"/>
    <property type="project" value="UniProtKB-KW"/>
</dbReference>
<keyword evidence="2" id="KW-0067">ATP-binding</keyword>
<dbReference type="InterPro" id="IPR027417">
    <property type="entry name" value="P-loop_NTPase"/>
</dbReference>
<evidence type="ECO:0000259" key="1">
    <source>
        <dbReference type="Pfam" id="PF13521"/>
    </source>
</evidence>
<evidence type="ECO:0000313" key="2">
    <source>
        <dbReference type="EMBL" id="UOX32329.1"/>
    </source>
</evidence>